<dbReference type="PANTHER" id="PTHR10151:SF120">
    <property type="entry name" value="BIS(5'-ADENOSYL)-TRIPHOSPHATASE"/>
    <property type="match status" value="1"/>
</dbReference>
<dbReference type="EMBL" id="JAJEPR010000007">
    <property type="protein sequence ID" value="MCC2189408.1"/>
    <property type="molecule type" value="Genomic_DNA"/>
</dbReference>
<evidence type="ECO:0000313" key="1">
    <source>
        <dbReference type="EMBL" id="MCC2189408.1"/>
    </source>
</evidence>
<comment type="caution">
    <text evidence="1">The sequence shown here is derived from an EMBL/GenBank/DDBJ whole genome shotgun (WGS) entry which is preliminary data.</text>
</comment>
<dbReference type="Pfam" id="PF01663">
    <property type="entry name" value="Phosphodiest"/>
    <property type="match status" value="1"/>
</dbReference>
<dbReference type="CDD" id="cd16018">
    <property type="entry name" value="Enpp"/>
    <property type="match status" value="1"/>
</dbReference>
<dbReference type="Proteomes" id="UP001197875">
    <property type="component" value="Unassembled WGS sequence"/>
</dbReference>
<keyword evidence="2" id="KW-1185">Reference proteome</keyword>
<dbReference type="GO" id="GO:0016787">
    <property type="term" value="F:hydrolase activity"/>
    <property type="evidence" value="ECO:0007669"/>
    <property type="project" value="UniProtKB-ARBA"/>
</dbReference>
<sequence length="430" mass="48271">MGKHVIVISEDALIYEDTATLEQLPVFGSIWKKAARVEQVRSIYPTLTYPCHTTMMTGCYPDRHGIVNNELSNVKELSSDWNWFYDKVKVPSIFDRAKEKGLSTAAVFWPVTGNCSSIDYLIDEYWPQSETETAQHCFRASGSSEEVVKSCIEPNLWMLKHRIHPYCDEFITASACSIIRNYQPDLLMIHPANIDGYRHQTGLFSPKVTHGLHEIDNWLGWLIKATQDAGTCEDTDFFIVSDHGQINIERVVCPNVLLAERGLITLGENHEVKDYTAMIKSTGASAQVFLKDPSDRQAWEKTYAVLKELCEAGVYGISQVYTTEEIREKEHLAGDFSFVLETDGYTSFSGSWYGPVVRGFDTSDYRFGHATHGHHPDRGPSPTLIAFGPSIKEGAVLKNCRLVDEAPTFAAALGFNMEGTDGRVLHEILK</sequence>
<dbReference type="RefSeq" id="WP_227614758.1">
    <property type="nucleotide sequence ID" value="NZ_JAJEPR010000007.1"/>
</dbReference>
<dbReference type="InterPro" id="IPR017850">
    <property type="entry name" value="Alkaline_phosphatase_core_sf"/>
</dbReference>
<gene>
    <name evidence="1" type="ORF">LKD71_06235</name>
</gene>
<dbReference type="Gene3D" id="3.40.720.10">
    <property type="entry name" value="Alkaline Phosphatase, subunit A"/>
    <property type="match status" value="1"/>
</dbReference>
<name>A0AAE3DS73_9FIRM</name>
<reference evidence="1 2" key="1">
    <citation type="submission" date="2021-10" db="EMBL/GenBank/DDBJ databases">
        <title>Anaerobic single-cell dispensing facilitates the cultivation of human gut bacteria.</title>
        <authorList>
            <person name="Afrizal A."/>
        </authorList>
    </citation>
    <scope>NUCLEOTIDE SEQUENCE [LARGE SCALE GENOMIC DNA]</scope>
    <source>
        <strain evidence="1 2">CLA-AA-H277</strain>
    </source>
</reference>
<dbReference type="PANTHER" id="PTHR10151">
    <property type="entry name" value="ECTONUCLEOTIDE PYROPHOSPHATASE/PHOSPHODIESTERASE"/>
    <property type="match status" value="1"/>
</dbReference>
<evidence type="ECO:0000313" key="2">
    <source>
        <dbReference type="Proteomes" id="UP001197875"/>
    </source>
</evidence>
<organism evidence="1 2">
    <name type="scientific">Fusicatenibacter faecihominis</name>
    <dbReference type="NCBI Taxonomy" id="2881276"/>
    <lineage>
        <taxon>Bacteria</taxon>
        <taxon>Bacillati</taxon>
        <taxon>Bacillota</taxon>
        <taxon>Clostridia</taxon>
        <taxon>Lachnospirales</taxon>
        <taxon>Lachnospiraceae</taxon>
        <taxon>Fusicatenibacter</taxon>
    </lineage>
</organism>
<accession>A0AAE3DS73</accession>
<protein>
    <submittedName>
        <fullName evidence="1">Ectonucleotide pyrophosphatase/phosphodiesterase</fullName>
    </submittedName>
</protein>
<dbReference type="AlphaFoldDB" id="A0AAE3DS73"/>
<dbReference type="SUPFAM" id="SSF53649">
    <property type="entry name" value="Alkaline phosphatase-like"/>
    <property type="match status" value="1"/>
</dbReference>
<proteinExistence type="predicted"/>
<dbReference type="InterPro" id="IPR002591">
    <property type="entry name" value="Phosphodiest/P_Trfase"/>
</dbReference>